<keyword evidence="6" id="KW-0805">Transcription regulation</keyword>
<dbReference type="GO" id="GO:0005634">
    <property type="term" value="C:nucleus"/>
    <property type="evidence" value="ECO:0007669"/>
    <property type="project" value="UniProtKB-SubCell"/>
</dbReference>
<evidence type="ECO:0000313" key="14">
    <source>
        <dbReference type="RefSeq" id="XP_023173216.1"/>
    </source>
</evidence>
<feature type="domain" description="C2H2-type" evidence="12">
    <location>
        <begin position="514"/>
        <end position="541"/>
    </location>
</feature>
<dbReference type="PROSITE" id="PS00028">
    <property type="entry name" value="ZINC_FINGER_C2H2_1"/>
    <property type="match status" value="7"/>
</dbReference>
<comment type="subcellular location">
    <subcellularLocation>
        <location evidence="1">Nucleus</location>
    </subcellularLocation>
</comment>
<dbReference type="KEGG" id="dhe:111601037"/>
<dbReference type="InterPro" id="IPR036236">
    <property type="entry name" value="Znf_C2H2_sf"/>
</dbReference>
<feature type="compositionally biased region" description="Low complexity" evidence="11">
    <location>
        <begin position="155"/>
        <end position="167"/>
    </location>
</feature>
<dbReference type="InterPro" id="IPR050331">
    <property type="entry name" value="Zinc_finger"/>
</dbReference>
<dbReference type="RefSeq" id="XP_023173216.1">
    <property type="nucleotide sequence ID" value="XM_023317448.2"/>
</dbReference>
<feature type="domain" description="C2H2-type" evidence="12">
    <location>
        <begin position="314"/>
        <end position="341"/>
    </location>
</feature>
<dbReference type="OrthoDB" id="6077919at2759"/>
<feature type="compositionally biased region" description="Basic and acidic residues" evidence="11">
    <location>
        <begin position="31"/>
        <end position="45"/>
    </location>
</feature>
<feature type="compositionally biased region" description="Low complexity" evidence="11">
    <location>
        <begin position="108"/>
        <end position="123"/>
    </location>
</feature>
<evidence type="ECO:0000259" key="12">
    <source>
        <dbReference type="PROSITE" id="PS50157"/>
    </source>
</evidence>
<dbReference type="InterPro" id="IPR013087">
    <property type="entry name" value="Znf_C2H2_type"/>
</dbReference>
<evidence type="ECO:0000256" key="8">
    <source>
        <dbReference type="ARBA" id="ARBA00023163"/>
    </source>
</evidence>
<keyword evidence="4 10" id="KW-0863">Zinc-finger</keyword>
<dbReference type="Proteomes" id="UP000504633">
    <property type="component" value="Unplaced"/>
</dbReference>
<keyword evidence="2" id="KW-0479">Metal-binding</keyword>
<dbReference type="GO" id="GO:0003677">
    <property type="term" value="F:DNA binding"/>
    <property type="evidence" value="ECO:0007669"/>
    <property type="project" value="UniProtKB-KW"/>
</dbReference>
<evidence type="ECO:0000256" key="5">
    <source>
        <dbReference type="ARBA" id="ARBA00022833"/>
    </source>
</evidence>
<accession>A0A6J1M8H8</accession>
<reference evidence="14" key="1">
    <citation type="submission" date="2025-08" db="UniProtKB">
        <authorList>
            <consortium name="RefSeq"/>
        </authorList>
    </citation>
    <scope>IDENTIFICATION</scope>
    <source>
        <strain evidence="14">15085-1641.00</strain>
        <tissue evidence="14">Whole body</tissue>
    </source>
</reference>
<dbReference type="GO" id="GO:0008270">
    <property type="term" value="F:zinc ion binding"/>
    <property type="evidence" value="ECO:0007669"/>
    <property type="project" value="UniProtKB-KW"/>
</dbReference>
<evidence type="ECO:0000256" key="9">
    <source>
        <dbReference type="ARBA" id="ARBA00023242"/>
    </source>
</evidence>
<dbReference type="FunFam" id="3.30.160.60:FF:000373">
    <property type="entry name" value="Putative transcriptional repressor ctcf"/>
    <property type="match status" value="1"/>
</dbReference>
<feature type="region of interest" description="Disordered" evidence="11">
    <location>
        <begin position="31"/>
        <end position="183"/>
    </location>
</feature>
<dbReference type="FunFam" id="3.30.160.60:FF:001668">
    <property type="entry name" value="transcriptional repressor CTCF"/>
    <property type="match status" value="1"/>
</dbReference>
<feature type="domain" description="C2H2-type" evidence="12">
    <location>
        <begin position="457"/>
        <end position="485"/>
    </location>
</feature>
<keyword evidence="9" id="KW-0539">Nucleus</keyword>
<dbReference type="Gene3D" id="3.30.160.60">
    <property type="entry name" value="Classic Zinc Finger"/>
    <property type="match status" value="9"/>
</dbReference>
<dbReference type="AlphaFoldDB" id="A0A6J1M8H8"/>
<evidence type="ECO:0000256" key="6">
    <source>
        <dbReference type="ARBA" id="ARBA00023015"/>
    </source>
</evidence>
<dbReference type="PROSITE" id="PS50157">
    <property type="entry name" value="ZINC_FINGER_C2H2_2"/>
    <property type="match status" value="11"/>
</dbReference>
<feature type="domain" description="C2H2-type" evidence="12">
    <location>
        <begin position="486"/>
        <end position="513"/>
    </location>
</feature>
<dbReference type="SMART" id="SM00355">
    <property type="entry name" value="ZnF_C2H2"/>
    <property type="match status" value="11"/>
</dbReference>
<dbReference type="Pfam" id="PF00096">
    <property type="entry name" value="zf-C2H2"/>
    <property type="match status" value="5"/>
</dbReference>
<evidence type="ECO:0000256" key="4">
    <source>
        <dbReference type="ARBA" id="ARBA00022771"/>
    </source>
</evidence>
<dbReference type="GO" id="GO:0010468">
    <property type="term" value="P:regulation of gene expression"/>
    <property type="evidence" value="ECO:0007669"/>
    <property type="project" value="TreeGrafter"/>
</dbReference>
<evidence type="ECO:0000256" key="10">
    <source>
        <dbReference type="PROSITE-ProRule" id="PRU00042"/>
    </source>
</evidence>
<feature type="domain" description="C2H2-type" evidence="12">
    <location>
        <begin position="371"/>
        <end position="398"/>
    </location>
</feature>
<feature type="domain" description="C2H2-type" evidence="12">
    <location>
        <begin position="399"/>
        <end position="426"/>
    </location>
</feature>
<feature type="domain" description="C2H2-type" evidence="12">
    <location>
        <begin position="579"/>
        <end position="601"/>
    </location>
</feature>
<organism evidence="13 14">
    <name type="scientific">Drosophila hydei</name>
    <name type="common">Fruit fly</name>
    <dbReference type="NCBI Taxonomy" id="7224"/>
    <lineage>
        <taxon>Eukaryota</taxon>
        <taxon>Metazoa</taxon>
        <taxon>Ecdysozoa</taxon>
        <taxon>Arthropoda</taxon>
        <taxon>Hexapoda</taxon>
        <taxon>Insecta</taxon>
        <taxon>Pterygota</taxon>
        <taxon>Neoptera</taxon>
        <taxon>Endopterygota</taxon>
        <taxon>Diptera</taxon>
        <taxon>Brachycera</taxon>
        <taxon>Muscomorpha</taxon>
        <taxon>Ephydroidea</taxon>
        <taxon>Drosophilidae</taxon>
        <taxon>Drosophila</taxon>
    </lineage>
</organism>
<dbReference type="GeneID" id="111601037"/>
<feature type="domain" description="C2H2-type" evidence="12">
    <location>
        <begin position="427"/>
        <end position="450"/>
    </location>
</feature>
<keyword evidence="7" id="KW-0238">DNA-binding</keyword>
<protein>
    <submittedName>
        <fullName evidence="14">Transcriptional repressor CTCF isoform X1</fullName>
    </submittedName>
</protein>
<feature type="domain" description="C2H2-type" evidence="12">
    <location>
        <begin position="286"/>
        <end position="313"/>
    </location>
</feature>
<feature type="compositionally biased region" description="Acidic residues" evidence="11">
    <location>
        <begin position="46"/>
        <end position="75"/>
    </location>
</feature>
<keyword evidence="5" id="KW-0862">Zinc</keyword>
<evidence type="ECO:0000256" key="7">
    <source>
        <dbReference type="ARBA" id="ARBA00023125"/>
    </source>
</evidence>
<proteinExistence type="predicted"/>
<evidence type="ECO:0000256" key="2">
    <source>
        <dbReference type="ARBA" id="ARBA00022723"/>
    </source>
</evidence>
<dbReference type="FunFam" id="3.30.160.60:FF:000100">
    <property type="entry name" value="Zinc finger 45-like"/>
    <property type="match status" value="1"/>
</dbReference>
<feature type="domain" description="C2H2-type" evidence="12">
    <location>
        <begin position="542"/>
        <end position="570"/>
    </location>
</feature>
<keyword evidence="3" id="KW-0677">Repeat</keyword>
<dbReference type="FunFam" id="3.30.160.60:FF:000446">
    <property type="entry name" value="Zinc finger protein"/>
    <property type="match status" value="1"/>
</dbReference>
<dbReference type="PANTHER" id="PTHR16515:SF49">
    <property type="entry name" value="GASTRULA ZINC FINGER PROTEIN XLCGF49.1-LIKE-RELATED"/>
    <property type="match status" value="1"/>
</dbReference>
<evidence type="ECO:0000313" key="13">
    <source>
        <dbReference type="Proteomes" id="UP000504633"/>
    </source>
</evidence>
<dbReference type="PANTHER" id="PTHR16515">
    <property type="entry name" value="PR DOMAIN ZINC FINGER PROTEIN"/>
    <property type="match status" value="1"/>
</dbReference>
<keyword evidence="8" id="KW-0804">Transcription</keyword>
<dbReference type="FunFam" id="3.30.160.60:FF:000049">
    <property type="entry name" value="transcriptional repressor CTCF isoform X1"/>
    <property type="match status" value="2"/>
</dbReference>
<name>A0A6J1M8H8_DROHY</name>
<sequence length="812" mass="92556">MLYVRSKMSKRTRDSESEDLQSYLRNFHKEIEDGSIEDKEVKADDVAMDDDAEGEEQEENQDDDDDDKYFIDDEGNCYIKTTPRKQEQLKKKLKQQTSKAPIREEISIRSTTRAASSKTSKAINLRPAKPKPVAAAQRTPKAINIRPAPPKRSPVKTTTSTPVSTPRAYLRSSTRSTKSEPESQLKTKLVIEKLVEFEELVDDPNAGDITTVSINESELTVASNDANATSLTEDQNASKDNSDTEVYEFDDGAANVSARSDVDFVLSGNQYKLKPAATNSAASQKFACSHCSYTTNKKFLISRHVRSHDSELSFKCSICERGFKSNMGLVNHLNTHMGNKPHKCKLCESAFTTNGELIRHTRYKHTKEKPHKCTECSYASVELTKLRRHMTCHTGERPYQCPHCTYASQDMFKLKRHLVIHTGEKKYQCDICKSRFTQSNSLKAHKLIHSVVDKPVFQCTLCPTTCGRKADLRTHMANMHTSDKPLICKRCGQELPDRYQYKLHIKSHEGEKCYRCSLCSYASVSQRHLDSHMLIHTDTKPFKCDLCSQAFRQRQLLRRHVNLMHNEDYKPPEPREKVHSCPSCLRVFTHKGNLMRHMETHDDSLNAREEKLKLKLGRSVRLQPDGSIVTLVNGTDIEALDKGDAISIDIDEQFELTELEEIDEEEAPSEVIEEAFAAPTLRTRKNNKTVLVREREQSSSSKPIIINRQLKAPRVHRELTTQAGTFRIKEEPDANEFTVELQGEDEQFMVVQLVNDDSEVVVKREPKINANNCFGFEDDANVEYEEYVEPVAEVDATSQQFLQLMDMIEQDT</sequence>
<gene>
    <name evidence="14" type="primary">LOC111601037</name>
</gene>
<evidence type="ECO:0000256" key="1">
    <source>
        <dbReference type="ARBA" id="ARBA00004123"/>
    </source>
</evidence>
<keyword evidence="13" id="KW-1185">Reference proteome</keyword>
<evidence type="ECO:0000256" key="11">
    <source>
        <dbReference type="SAM" id="MobiDB-lite"/>
    </source>
</evidence>
<dbReference type="SUPFAM" id="SSF57667">
    <property type="entry name" value="beta-beta-alpha zinc fingers"/>
    <property type="match status" value="6"/>
</dbReference>
<feature type="domain" description="C2H2-type" evidence="12">
    <location>
        <begin position="342"/>
        <end position="370"/>
    </location>
</feature>
<evidence type="ECO:0000256" key="3">
    <source>
        <dbReference type="ARBA" id="ARBA00022737"/>
    </source>
</evidence>